<name>A0AAV6YGG9_9LAMI</name>
<reference evidence="3" key="1">
    <citation type="submission" date="2019-10" db="EMBL/GenBank/DDBJ databases">
        <authorList>
            <person name="Zhang R."/>
            <person name="Pan Y."/>
            <person name="Wang J."/>
            <person name="Ma R."/>
            <person name="Yu S."/>
        </authorList>
    </citation>
    <scope>NUCLEOTIDE SEQUENCE</scope>
    <source>
        <strain evidence="3">LA-IB0</strain>
        <tissue evidence="3">Leaf</tissue>
    </source>
</reference>
<organism evidence="3 4">
    <name type="scientific">Buddleja alternifolia</name>
    <dbReference type="NCBI Taxonomy" id="168488"/>
    <lineage>
        <taxon>Eukaryota</taxon>
        <taxon>Viridiplantae</taxon>
        <taxon>Streptophyta</taxon>
        <taxon>Embryophyta</taxon>
        <taxon>Tracheophyta</taxon>
        <taxon>Spermatophyta</taxon>
        <taxon>Magnoliopsida</taxon>
        <taxon>eudicotyledons</taxon>
        <taxon>Gunneridae</taxon>
        <taxon>Pentapetalae</taxon>
        <taxon>asterids</taxon>
        <taxon>lamiids</taxon>
        <taxon>Lamiales</taxon>
        <taxon>Scrophulariaceae</taxon>
        <taxon>Buddlejeae</taxon>
        <taxon>Buddleja</taxon>
    </lineage>
</organism>
<comment type="caution">
    <text evidence="3">The sequence shown here is derived from an EMBL/GenBank/DDBJ whole genome shotgun (WGS) entry which is preliminary data.</text>
</comment>
<evidence type="ECO:0000256" key="1">
    <source>
        <dbReference type="ARBA" id="ARBA00022737"/>
    </source>
</evidence>
<sequence>MPQTMNISLDQEKELKEKQIMQQHQLFNVHFSHRHPLELSEIHEEDKAVCSGCELDTLGSAYICTKPNCNFLLHDLCFDLPRHIRHPSHPKHSLKLLFSPPYSDSEFTCDACAKSGHGFTYHCAACKFDLHVECASLPEFEERDDHQHPLVLLYGDTDKMEGPDFVCYVCGGSVWKGRWSYCCLACKCGAHLECVCSPLCG</sequence>
<dbReference type="InterPro" id="IPR046349">
    <property type="entry name" value="C1-like_sf"/>
</dbReference>
<dbReference type="Gene3D" id="3.30.60.20">
    <property type="match status" value="1"/>
</dbReference>
<dbReference type="InterPro" id="IPR004146">
    <property type="entry name" value="DC1"/>
</dbReference>
<protein>
    <recommendedName>
        <fullName evidence="2">DC1 domain-containing protein</fullName>
    </recommendedName>
</protein>
<keyword evidence="1" id="KW-0677">Repeat</keyword>
<dbReference type="PANTHER" id="PTHR46288:SF27">
    <property type="entry name" value="CYSTEINE_HISTIDINE-RICH C1 DOMAIN FAMILY PROTEIN"/>
    <property type="match status" value="1"/>
</dbReference>
<dbReference type="Pfam" id="PF03107">
    <property type="entry name" value="C1_2"/>
    <property type="match status" value="3"/>
</dbReference>
<gene>
    <name evidence="3" type="ORF">BUALT_Bualt01G0175800</name>
</gene>
<feature type="domain" description="DC1" evidence="2">
    <location>
        <begin position="87"/>
        <end position="135"/>
    </location>
</feature>
<feature type="domain" description="DC1" evidence="2">
    <location>
        <begin position="31"/>
        <end position="77"/>
    </location>
</feature>
<feature type="domain" description="DC1" evidence="2">
    <location>
        <begin position="146"/>
        <end position="195"/>
    </location>
</feature>
<keyword evidence="4" id="KW-1185">Reference proteome</keyword>
<evidence type="ECO:0000313" key="3">
    <source>
        <dbReference type="EMBL" id="KAG8391322.1"/>
    </source>
</evidence>
<evidence type="ECO:0000259" key="2">
    <source>
        <dbReference type="Pfam" id="PF03107"/>
    </source>
</evidence>
<evidence type="ECO:0000313" key="4">
    <source>
        <dbReference type="Proteomes" id="UP000826271"/>
    </source>
</evidence>
<dbReference type="SUPFAM" id="SSF57889">
    <property type="entry name" value="Cysteine-rich domain"/>
    <property type="match status" value="2"/>
</dbReference>
<dbReference type="Proteomes" id="UP000826271">
    <property type="component" value="Unassembled WGS sequence"/>
</dbReference>
<dbReference type="EMBL" id="WHWC01000001">
    <property type="protein sequence ID" value="KAG8391322.1"/>
    <property type="molecule type" value="Genomic_DNA"/>
</dbReference>
<accession>A0AAV6YGG9</accession>
<proteinExistence type="predicted"/>
<dbReference type="AlphaFoldDB" id="A0AAV6YGG9"/>
<dbReference type="PANTHER" id="PTHR46288">
    <property type="entry name" value="PHORBOL-ESTER/DAG-TYPE DOMAIN-CONTAINING PROTEIN"/>
    <property type="match status" value="1"/>
</dbReference>